<feature type="transmembrane region" description="Helical" evidence="1">
    <location>
        <begin position="227"/>
        <end position="251"/>
    </location>
</feature>
<dbReference type="InterPro" id="IPR010605">
    <property type="entry name" value="DUF1191"/>
</dbReference>
<sequence>MGSDTSWFIIIIIIVIIVNISSSIVGGSADSYDPQALKALFRHYANLTLANHHTGTEHKVNLPSNFTGMEVSVKRLRSGSLWTRGTDSIYVKIPPNVKTLPYVKRLAIVYDNLGNWSSMYYNVPGYSLVSPVIGFDIYDYSDLTMIMDGNLTLSIEGELISIHFPYLKVGDKNTTLLKCVGFEPDGSVEFKNWTNDNVCKVKKAGHFCVVAEMPAVTEEKEGRAWKWWVIGFGIGIVGLIVLVSTGMVVMLKWRKMEITKMEKESDTSVALGTFWVRGDHKMPCASMIRTQPTLEHDFVP</sequence>
<organism evidence="2 3">
    <name type="scientific">Gossypium stocksii</name>
    <dbReference type="NCBI Taxonomy" id="47602"/>
    <lineage>
        <taxon>Eukaryota</taxon>
        <taxon>Viridiplantae</taxon>
        <taxon>Streptophyta</taxon>
        <taxon>Embryophyta</taxon>
        <taxon>Tracheophyta</taxon>
        <taxon>Spermatophyta</taxon>
        <taxon>Magnoliopsida</taxon>
        <taxon>eudicotyledons</taxon>
        <taxon>Gunneridae</taxon>
        <taxon>Pentapetalae</taxon>
        <taxon>rosids</taxon>
        <taxon>malvids</taxon>
        <taxon>Malvales</taxon>
        <taxon>Malvaceae</taxon>
        <taxon>Malvoideae</taxon>
        <taxon>Gossypium</taxon>
    </lineage>
</organism>
<keyword evidence="1" id="KW-1133">Transmembrane helix</keyword>
<keyword evidence="1" id="KW-0812">Transmembrane</keyword>
<keyword evidence="3" id="KW-1185">Reference proteome</keyword>
<protein>
    <submittedName>
        <fullName evidence="2">Uncharacterized protein</fullName>
    </submittedName>
</protein>
<dbReference type="Proteomes" id="UP000828251">
    <property type="component" value="Unassembled WGS sequence"/>
</dbReference>
<evidence type="ECO:0000256" key="1">
    <source>
        <dbReference type="SAM" id="Phobius"/>
    </source>
</evidence>
<feature type="transmembrane region" description="Helical" evidence="1">
    <location>
        <begin position="7"/>
        <end position="29"/>
    </location>
</feature>
<evidence type="ECO:0000313" key="3">
    <source>
        <dbReference type="Proteomes" id="UP000828251"/>
    </source>
</evidence>
<dbReference type="EMBL" id="JAIQCV010000008">
    <property type="protein sequence ID" value="KAH1073725.1"/>
    <property type="molecule type" value="Genomic_DNA"/>
</dbReference>
<proteinExistence type="predicted"/>
<dbReference type="Pfam" id="PF06697">
    <property type="entry name" value="DUF1191"/>
    <property type="match status" value="1"/>
</dbReference>
<dbReference type="AlphaFoldDB" id="A0A9D3ZWR2"/>
<dbReference type="PANTHER" id="PTHR33512:SF7">
    <property type="entry name" value="LEGUME LECTIN DOMAIN-CONTAINING PROTEIN"/>
    <property type="match status" value="1"/>
</dbReference>
<dbReference type="GO" id="GO:0016020">
    <property type="term" value="C:membrane"/>
    <property type="evidence" value="ECO:0007669"/>
    <property type="project" value="TreeGrafter"/>
</dbReference>
<keyword evidence="1" id="KW-0472">Membrane</keyword>
<gene>
    <name evidence="2" type="ORF">J1N35_026053</name>
</gene>
<accession>A0A9D3ZWR2</accession>
<comment type="caution">
    <text evidence="2">The sequence shown here is derived from an EMBL/GenBank/DDBJ whole genome shotgun (WGS) entry which is preliminary data.</text>
</comment>
<name>A0A9D3ZWR2_9ROSI</name>
<evidence type="ECO:0000313" key="2">
    <source>
        <dbReference type="EMBL" id="KAH1073725.1"/>
    </source>
</evidence>
<reference evidence="2 3" key="1">
    <citation type="journal article" date="2021" name="Plant Biotechnol. J.">
        <title>Multi-omics assisted identification of the key and species-specific regulatory components of drought-tolerant mechanisms in Gossypium stocksii.</title>
        <authorList>
            <person name="Yu D."/>
            <person name="Ke L."/>
            <person name="Zhang D."/>
            <person name="Wu Y."/>
            <person name="Sun Y."/>
            <person name="Mei J."/>
            <person name="Sun J."/>
            <person name="Sun Y."/>
        </authorList>
    </citation>
    <scope>NUCLEOTIDE SEQUENCE [LARGE SCALE GENOMIC DNA]</scope>
    <source>
        <strain evidence="3">cv. E1</strain>
        <tissue evidence="2">Leaf</tissue>
    </source>
</reference>
<dbReference type="PANTHER" id="PTHR33512">
    <property type="entry name" value="PROTEIN, PUTATIVE (DUF1191)-RELATED"/>
    <property type="match status" value="1"/>
</dbReference>
<dbReference type="OrthoDB" id="768690at2759"/>